<proteinExistence type="predicted"/>
<dbReference type="AlphaFoldDB" id="A0A1I2WDB3"/>
<organism evidence="2 3">
    <name type="scientific">Desulfotruncus arcticus DSM 17038</name>
    <dbReference type="NCBI Taxonomy" id="1121424"/>
    <lineage>
        <taxon>Bacteria</taxon>
        <taxon>Bacillati</taxon>
        <taxon>Bacillota</taxon>
        <taxon>Clostridia</taxon>
        <taxon>Eubacteriales</taxon>
        <taxon>Desulfallaceae</taxon>
        <taxon>Desulfotruncus</taxon>
    </lineage>
</organism>
<dbReference type="OrthoDB" id="9848194at2"/>
<keyword evidence="3" id="KW-1185">Reference proteome</keyword>
<feature type="compositionally biased region" description="Polar residues" evidence="1">
    <location>
        <begin position="55"/>
        <end position="67"/>
    </location>
</feature>
<feature type="region of interest" description="Disordered" evidence="1">
    <location>
        <begin position="40"/>
        <end position="171"/>
    </location>
</feature>
<dbReference type="RefSeq" id="WP_092472586.1">
    <property type="nucleotide sequence ID" value="NZ_FOOX01000013.1"/>
</dbReference>
<feature type="compositionally biased region" description="Polar residues" evidence="1">
    <location>
        <begin position="135"/>
        <end position="145"/>
    </location>
</feature>
<dbReference type="EMBL" id="FOOX01000013">
    <property type="protein sequence ID" value="SFG99343.1"/>
    <property type="molecule type" value="Genomic_DNA"/>
</dbReference>
<dbReference type="Proteomes" id="UP000199337">
    <property type="component" value="Unassembled WGS sequence"/>
</dbReference>
<feature type="compositionally biased region" description="Basic and acidic residues" evidence="1">
    <location>
        <begin position="45"/>
        <end position="54"/>
    </location>
</feature>
<reference evidence="3" key="1">
    <citation type="submission" date="2016-10" db="EMBL/GenBank/DDBJ databases">
        <authorList>
            <person name="Varghese N."/>
            <person name="Submissions S."/>
        </authorList>
    </citation>
    <scope>NUCLEOTIDE SEQUENCE [LARGE SCALE GENOMIC DNA]</scope>
    <source>
        <strain evidence="3">DSM 17038</strain>
    </source>
</reference>
<accession>A0A1I2WDB3</accession>
<protein>
    <submittedName>
        <fullName evidence="2">Uncharacterized protein</fullName>
    </submittedName>
</protein>
<evidence type="ECO:0000313" key="2">
    <source>
        <dbReference type="EMBL" id="SFG99343.1"/>
    </source>
</evidence>
<sequence>MNNQIKFANPLILFLMPILFGIGIQSLSYETRRFAVLPTGNTGKCAKESPEKQKSGGNQEFNTTPGKQNKDVPVNPPNTAGQNEGVAVNPPDAAKPNEGIPLNPSNTADQDESVPVDIPEAAKPDEDVAVAPPATSDQGNNQKTINPKFPPAIEVAMEPPPKTLPTIRFTR</sequence>
<dbReference type="STRING" id="341036.SAMN05660649_03439"/>
<name>A0A1I2WDB3_9FIRM</name>
<evidence type="ECO:0000313" key="3">
    <source>
        <dbReference type="Proteomes" id="UP000199337"/>
    </source>
</evidence>
<evidence type="ECO:0000256" key="1">
    <source>
        <dbReference type="SAM" id="MobiDB-lite"/>
    </source>
</evidence>
<gene>
    <name evidence="2" type="ORF">SAMN05660649_03439</name>
</gene>